<evidence type="ECO:0000313" key="4">
    <source>
        <dbReference type="EMBL" id="TPX08627.1"/>
    </source>
</evidence>
<protein>
    <submittedName>
        <fullName evidence="4">Uncharacterized protein</fullName>
    </submittedName>
</protein>
<dbReference type="AlphaFoldDB" id="A0A507AMX9"/>
<keyword evidence="2" id="KW-0472">Membrane</keyword>
<accession>A0A507AMX9</accession>
<feature type="compositionally biased region" description="Low complexity" evidence="1">
    <location>
        <begin position="801"/>
        <end position="816"/>
    </location>
</feature>
<evidence type="ECO:0000256" key="3">
    <source>
        <dbReference type="SAM" id="SignalP"/>
    </source>
</evidence>
<feature type="transmembrane region" description="Helical" evidence="2">
    <location>
        <begin position="369"/>
        <end position="389"/>
    </location>
</feature>
<gene>
    <name evidence="4" type="ORF">E0L32_009966</name>
</gene>
<dbReference type="InterPro" id="IPR040241">
    <property type="entry name" value="TRP_Flc/Pkd2-like"/>
</dbReference>
<feature type="transmembrane region" description="Helical" evidence="2">
    <location>
        <begin position="317"/>
        <end position="335"/>
    </location>
</feature>
<keyword evidence="2" id="KW-1133">Transmembrane helix</keyword>
<dbReference type="OrthoDB" id="269822at2759"/>
<feature type="compositionally biased region" description="Low complexity" evidence="1">
    <location>
        <begin position="622"/>
        <end position="637"/>
    </location>
</feature>
<name>A0A507AMX9_9PEZI</name>
<reference evidence="4 5" key="1">
    <citation type="submission" date="2019-06" db="EMBL/GenBank/DDBJ databases">
        <title>Draft genome sequence of the filamentous fungus Phialemoniopsis curvata isolated from diesel fuel.</title>
        <authorList>
            <person name="Varaljay V.A."/>
            <person name="Lyon W.J."/>
            <person name="Crouch A.L."/>
            <person name="Drake C.E."/>
            <person name="Hollomon J.M."/>
            <person name="Nadeau L.J."/>
            <person name="Nunn H.S."/>
            <person name="Stevenson B.S."/>
            <person name="Bojanowski C.L."/>
            <person name="Crookes-Goodson W.J."/>
        </authorList>
    </citation>
    <scope>NUCLEOTIDE SEQUENCE [LARGE SCALE GENOMIC DNA]</scope>
    <source>
        <strain evidence="4 5">D216</strain>
    </source>
</reference>
<keyword evidence="2" id="KW-0812">Transmembrane</keyword>
<sequence>MSSTTSFRSTCSRWLAIAGALSACLQPALAAYVQFQDCIDAIPMPRLANQTHFVPESLRAELRQWNDATEIDLQVWGRFPGVRTCDDAPASALSRLTVASASGTAVYETEAANVTCDPEVYFAARQGVLVGYNIQYSVDRMHPVETFELKVRLQGDDRIPFACLEAPLTPEIGSGVTAVARWVPACVLALVIIAAGLTSLSQLPSSSGFEIDQAGPFFREASRSHLTHVADCLSYIQFIFFSGVLSINYPGFFQPVVSHSSWSTLMTSTGPAAHTSPYYGIKDGIYEVNGTLTGTYGMELMTQVIGAPVTMETWTNVITYTAMVFVILVVIVQVGKRLDQTRDWFAPPPTAEAQAAQALSGIQHTAWTAFRALVSYFLLPLVAWTAYQLDHARVLPYYHTTICSVVLFVLVACYMWAASRSTPRDMGYLILDSSKDSLTLASMSRSQDVLSIAMFGLLFARGAAIGGLQLAGLPQLVFLLTCEIVQLALITLLRTPAALLTISGLTTVARLLVTLLSVLFLPGVAGLELKCIFGYVILALHASILLFGFLCPSLFQIARVAALALSGSASDFSEPRREEPQIYGLRRLRQRPSNASNLVLPTVPYLATMQPTPSPSHHGRFPSASSSPSQSNSTESPVYEDTSRYYRRPRSRISSAELLGSQVFAVSPSIPENPALSAQYEGVGGSSLSSSSEASSADAADAVHWVEAVRVANASVDYSVREVDMYYGRAKQGEGDEEEQRLREPEEPASSASEPASSSSSSSSPNIRRKVSELWKEWTAKPAKGGGEETGFVVIRPPRTVAPGQAPVPAQPREGE</sequence>
<evidence type="ECO:0000256" key="1">
    <source>
        <dbReference type="SAM" id="MobiDB-lite"/>
    </source>
</evidence>
<evidence type="ECO:0000256" key="2">
    <source>
        <dbReference type="SAM" id="Phobius"/>
    </source>
</evidence>
<dbReference type="RefSeq" id="XP_030990338.1">
    <property type="nucleotide sequence ID" value="XM_031144986.1"/>
</dbReference>
<proteinExistence type="predicted"/>
<keyword evidence="5" id="KW-1185">Reference proteome</keyword>
<feature type="chain" id="PRO_5021422813" evidence="3">
    <location>
        <begin position="31"/>
        <end position="816"/>
    </location>
</feature>
<feature type="transmembrane region" description="Helical" evidence="2">
    <location>
        <begin position="449"/>
        <end position="470"/>
    </location>
</feature>
<dbReference type="GO" id="GO:0055085">
    <property type="term" value="P:transmembrane transport"/>
    <property type="evidence" value="ECO:0007669"/>
    <property type="project" value="TreeGrafter"/>
</dbReference>
<dbReference type="GO" id="GO:0016020">
    <property type="term" value="C:membrane"/>
    <property type="evidence" value="ECO:0007669"/>
    <property type="project" value="TreeGrafter"/>
</dbReference>
<feature type="compositionally biased region" description="Low complexity" evidence="1">
    <location>
        <begin position="748"/>
        <end position="765"/>
    </location>
</feature>
<dbReference type="Proteomes" id="UP000319257">
    <property type="component" value="Unassembled WGS sequence"/>
</dbReference>
<keyword evidence="3" id="KW-0732">Signal</keyword>
<dbReference type="GeneID" id="41977413"/>
<feature type="transmembrane region" description="Helical" evidence="2">
    <location>
        <begin position="500"/>
        <end position="520"/>
    </location>
</feature>
<dbReference type="PANTHER" id="PTHR31145:SF8">
    <property type="entry name" value="INTEGRAL MEMBRANE PROTEIN (AFU_ORTHOLOGUE AFUA_2G17475)"/>
    <property type="match status" value="1"/>
</dbReference>
<comment type="caution">
    <text evidence="4">The sequence shown here is derived from an EMBL/GenBank/DDBJ whole genome shotgun (WGS) entry which is preliminary data.</text>
</comment>
<feature type="compositionally biased region" description="Basic and acidic residues" evidence="1">
    <location>
        <begin position="770"/>
        <end position="779"/>
    </location>
</feature>
<organism evidence="4 5">
    <name type="scientific">Thyridium curvatum</name>
    <dbReference type="NCBI Taxonomy" id="1093900"/>
    <lineage>
        <taxon>Eukaryota</taxon>
        <taxon>Fungi</taxon>
        <taxon>Dikarya</taxon>
        <taxon>Ascomycota</taxon>
        <taxon>Pezizomycotina</taxon>
        <taxon>Sordariomycetes</taxon>
        <taxon>Sordariomycetidae</taxon>
        <taxon>Thyridiales</taxon>
        <taxon>Thyridiaceae</taxon>
        <taxon>Thyridium</taxon>
    </lineage>
</organism>
<feature type="signal peptide" evidence="3">
    <location>
        <begin position="1"/>
        <end position="30"/>
    </location>
</feature>
<feature type="region of interest" description="Disordered" evidence="1">
    <location>
        <begin position="730"/>
        <end position="816"/>
    </location>
</feature>
<feature type="transmembrane region" description="Helical" evidence="2">
    <location>
        <begin position="532"/>
        <end position="555"/>
    </location>
</feature>
<feature type="transmembrane region" description="Helical" evidence="2">
    <location>
        <begin position="395"/>
        <end position="417"/>
    </location>
</feature>
<dbReference type="PANTHER" id="PTHR31145">
    <property type="entry name" value="INTEGRAL MEMBRANE PROTEIN (AFU_ORTHOLOGUE AFUA_7G01610)"/>
    <property type="match status" value="1"/>
</dbReference>
<dbReference type="EMBL" id="SKBQ01000076">
    <property type="protein sequence ID" value="TPX08627.1"/>
    <property type="molecule type" value="Genomic_DNA"/>
</dbReference>
<evidence type="ECO:0000313" key="5">
    <source>
        <dbReference type="Proteomes" id="UP000319257"/>
    </source>
</evidence>
<dbReference type="InParanoid" id="A0A507AMX9"/>
<feature type="region of interest" description="Disordered" evidence="1">
    <location>
        <begin position="609"/>
        <end position="645"/>
    </location>
</feature>